<organism evidence="2 3">
    <name type="scientific">Methylorubrum populi</name>
    <dbReference type="NCBI Taxonomy" id="223967"/>
    <lineage>
        <taxon>Bacteria</taxon>
        <taxon>Pseudomonadati</taxon>
        <taxon>Pseudomonadota</taxon>
        <taxon>Alphaproteobacteria</taxon>
        <taxon>Hyphomicrobiales</taxon>
        <taxon>Methylobacteriaceae</taxon>
        <taxon>Methylorubrum</taxon>
    </lineage>
</organism>
<evidence type="ECO:0000313" key="2">
    <source>
        <dbReference type="EMBL" id="BAU93368.1"/>
    </source>
</evidence>
<dbReference type="Proteomes" id="UP000218288">
    <property type="component" value="Chromosome"/>
</dbReference>
<dbReference type="AlphaFoldDB" id="A0A161JMW5"/>
<dbReference type="RefSeq" id="WP_096487114.1">
    <property type="nucleotide sequence ID" value="NZ_AP014809.1"/>
</dbReference>
<gene>
    <name evidence="2" type="ORF">MPPM_4763</name>
</gene>
<sequence length="103" mass="10940">MAIVEIPLTPEAQSFSITLGGVSYRMRLMFNDADEGGWTLDIGDQGGALLLAGVPLIPGVDLLAQHAHMDWPGALVVTTDRDTGEIPTFDGLGATSHLYFVTI</sequence>
<accession>A0A161JMW5</accession>
<dbReference type="OrthoDB" id="5465444at2"/>
<dbReference type="InterPro" id="IPR054252">
    <property type="entry name" value="Pam3_gp18"/>
</dbReference>
<dbReference type="Pfam" id="PF22479">
    <property type="entry name" value="Pam3_gp18"/>
    <property type="match status" value="1"/>
</dbReference>
<proteinExistence type="predicted"/>
<name>A0A161JMW5_9HYPH</name>
<feature type="domain" description="Cyanophage baseplate Pam3 plug gp18" evidence="1">
    <location>
        <begin position="4"/>
        <end position="102"/>
    </location>
</feature>
<protein>
    <submittedName>
        <fullName evidence="2">Bacteriophage protein</fullName>
    </submittedName>
</protein>
<evidence type="ECO:0000259" key="1">
    <source>
        <dbReference type="Pfam" id="PF22479"/>
    </source>
</evidence>
<dbReference type="EMBL" id="AP014809">
    <property type="protein sequence ID" value="BAU93368.1"/>
    <property type="molecule type" value="Genomic_DNA"/>
</dbReference>
<reference evidence="2 3" key="1">
    <citation type="journal article" date="2016" name="Genome Announc.">
        <title>Complete Genome Sequence of Methylobacterium populi P-1M, Isolated from Pink-Pigmented Household Biofilm.</title>
        <authorList>
            <person name="Morohoshi T."/>
            <person name="Ikeda T."/>
        </authorList>
    </citation>
    <scope>NUCLEOTIDE SEQUENCE [LARGE SCALE GENOMIC DNA]</scope>
    <source>
        <strain evidence="2 3">P-1M</strain>
    </source>
</reference>
<evidence type="ECO:0000313" key="3">
    <source>
        <dbReference type="Proteomes" id="UP000218288"/>
    </source>
</evidence>